<dbReference type="PANTHER" id="PTHR30294">
    <property type="entry name" value="MEMBRANE COMPONENT OF ABC TRANSPORTER YHHJ-RELATED"/>
    <property type="match status" value="1"/>
</dbReference>
<evidence type="ECO:0000259" key="7">
    <source>
        <dbReference type="Pfam" id="PF12698"/>
    </source>
</evidence>
<evidence type="ECO:0000313" key="9">
    <source>
        <dbReference type="Proteomes" id="UP000272464"/>
    </source>
</evidence>
<gene>
    <name evidence="8" type="ORF">EJP77_11285</name>
</gene>
<feature type="transmembrane region" description="Helical" evidence="6">
    <location>
        <begin position="184"/>
        <end position="205"/>
    </location>
</feature>
<feature type="domain" description="ABC-2 type transporter transmembrane" evidence="7">
    <location>
        <begin position="19"/>
        <end position="369"/>
    </location>
</feature>
<keyword evidence="3 6" id="KW-0812">Transmembrane</keyword>
<feature type="transmembrane region" description="Helical" evidence="6">
    <location>
        <begin position="21"/>
        <end position="44"/>
    </location>
</feature>
<feature type="transmembrane region" description="Helical" evidence="6">
    <location>
        <begin position="232"/>
        <end position="258"/>
    </location>
</feature>
<comment type="subcellular location">
    <subcellularLocation>
        <location evidence="1">Cell membrane</location>
        <topology evidence="1">Multi-pass membrane protein</topology>
    </subcellularLocation>
</comment>
<comment type="caution">
    <text evidence="8">The sequence shown here is derived from an EMBL/GenBank/DDBJ whole genome shotgun (WGS) entry which is preliminary data.</text>
</comment>
<organism evidence="8 9">
    <name type="scientific">Paenibacillus zeisoli</name>
    <dbReference type="NCBI Taxonomy" id="2496267"/>
    <lineage>
        <taxon>Bacteria</taxon>
        <taxon>Bacillati</taxon>
        <taxon>Bacillota</taxon>
        <taxon>Bacilli</taxon>
        <taxon>Bacillales</taxon>
        <taxon>Paenibacillaceae</taxon>
        <taxon>Paenibacillus</taxon>
    </lineage>
</organism>
<name>A0A433XCV8_9BACL</name>
<dbReference type="Pfam" id="PF12698">
    <property type="entry name" value="ABC2_membrane_3"/>
    <property type="match status" value="1"/>
</dbReference>
<keyword evidence="2" id="KW-1003">Cell membrane</keyword>
<protein>
    <submittedName>
        <fullName evidence="8">ABC transporter permease</fullName>
    </submittedName>
</protein>
<evidence type="ECO:0000256" key="4">
    <source>
        <dbReference type="ARBA" id="ARBA00022989"/>
    </source>
</evidence>
<sequence>MNNIVSIAVKEIKHDFRDRRTLLFMLAFPIVLMLILGLALTNAFSSNVKLGEMKVLVKDTSHGGPLADAFTSFTAELKKSDIHFETIKKGVNGLEEIRQNRYDGYMELTDSGISLYGNNQSAIEGNVIEGMLKAFTDKYNAVSAVAKVEPAKVSQLFVPSASANGSYIKETSVNANRQPGSMDYYAVAMSVMIGLWGAMSAGRLIRSEIVQGTAPRLVATPVRRSELFAGKVLGSIVQNFLCVLIVVLFSKFAFGAYWGEHLGIALLILLSEVVMSVSLGLGVSYLFKGKASTGILLLFVQLASFFGGAYFPVSVSGTDMANYIVLASPIRWANHALTELIYGQSSVFSAAWPAISLNLGLAVLLLAVSAVFMRRKEGL</sequence>
<keyword evidence="4 6" id="KW-1133">Transmembrane helix</keyword>
<feature type="transmembrane region" description="Helical" evidence="6">
    <location>
        <begin position="264"/>
        <end position="287"/>
    </location>
</feature>
<dbReference type="InterPro" id="IPR013525">
    <property type="entry name" value="ABC2_TM"/>
</dbReference>
<dbReference type="AlphaFoldDB" id="A0A433XCV8"/>
<proteinExistence type="predicted"/>
<evidence type="ECO:0000256" key="1">
    <source>
        <dbReference type="ARBA" id="ARBA00004651"/>
    </source>
</evidence>
<dbReference type="RefSeq" id="WP_127199324.1">
    <property type="nucleotide sequence ID" value="NZ_RZNX01000003.1"/>
</dbReference>
<evidence type="ECO:0000256" key="3">
    <source>
        <dbReference type="ARBA" id="ARBA00022692"/>
    </source>
</evidence>
<dbReference type="GO" id="GO:0140359">
    <property type="term" value="F:ABC-type transporter activity"/>
    <property type="evidence" value="ECO:0007669"/>
    <property type="project" value="InterPro"/>
</dbReference>
<accession>A0A433XCV8</accession>
<dbReference type="OrthoDB" id="1864035at2"/>
<dbReference type="Proteomes" id="UP000272464">
    <property type="component" value="Unassembled WGS sequence"/>
</dbReference>
<evidence type="ECO:0000256" key="2">
    <source>
        <dbReference type="ARBA" id="ARBA00022475"/>
    </source>
</evidence>
<dbReference type="EMBL" id="RZNX01000003">
    <property type="protein sequence ID" value="RUT31945.1"/>
    <property type="molecule type" value="Genomic_DNA"/>
</dbReference>
<dbReference type="GO" id="GO:0005886">
    <property type="term" value="C:plasma membrane"/>
    <property type="evidence" value="ECO:0007669"/>
    <property type="project" value="UniProtKB-SubCell"/>
</dbReference>
<dbReference type="InterPro" id="IPR051449">
    <property type="entry name" value="ABC-2_transporter_component"/>
</dbReference>
<keyword evidence="9" id="KW-1185">Reference proteome</keyword>
<reference evidence="8 9" key="1">
    <citation type="submission" date="2018-12" db="EMBL/GenBank/DDBJ databases">
        <authorList>
            <person name="Sun L."/>
            <person name="Chen Z."/>
        </authorList>
    </citation>
    <scope>NUCLEOTIDE SEQUENCE [LARGE SCALE GENOMIC DNA]</scope>
    <source>
        <strain evidence="8 9">3-5-3</strain>
    </source>
</reference>
<evidence type="ECO:0000313" key="8">
    <source>
        <dbReference type="EMBL" id="RUT31945.1"/>
    </source>
</evidence>
<evidence type="ECO:0000256" key="6">
    <source>
        <dbReference type="SAM" id="Phobius"/>
    </source>
</evidence>
<keyword evidence="5 6" id="KW-0472">Membrane</keyword>
<feature type="transmembrane region" description="Helical" evidence="6">
    <location>
        <begin position="294"/>
        <end position="313"/>
    </location>
</feature>
<feature type="transmembrane region" description="Helical" evidence="6">
    <location>
        <begin position="350"/>
        <end position="373"/>
    </location>
</feature>
<dbReference type="PANTHER" id="PTHR30294:SF48">
    <property type="entry name" value="LINEARMYCIN RESISTANCE PERMEASE PROTEIN LNRM"/>
    <property type="match status" value="1"/>
</dbReference>
<evidence type="ECO:0000256" key="5">
    <source>
        <dbReference type="ARBA" id="ARBA00023136"/>
    </source>
</evidence>